<dbReference type="OrthoDB" id="9797825at2"/>
<dbReference type="Gene3D" id="1.10.3580.10">
    <property type="entry name" value="ATP12 ATPase"/>
    <property type="match status" value="1"/>
</dbReference>
<keyword evidence="2" id="KW-0809">Transit peptide</keyword>
<dbReference type="Pfam" id="PF07542">
    <property type="entry name" value="ATP12"/>
    <property type="match status" value="1"/>
</dbReference>
<dbReference type="GO" id="GO:0043461">
    <property type="term" value="P:proton-transporting ATP synthase complex assembly"/>
    <property type="evidence" value="ECO:0007669"/>
    <property type="project" value="InterPro"/>
</dbReference>
<name>A0A366XA86_9RHOB</name>
<evidence type="ECO:0000313" key="4">
    <source>
        <dbReference type="EMBL" id="RBW62637.1"/>
    </source>
</evidence>
<dbReference type="Proteomes" id="UP000252706">
    <property type="component" value="Unassembled WGS sequence"/>
</dbReference>
<dbReference type="InterPro" id="IPR023335">
    <property type="entry name" value="ATP12_ortho_dom_sf"/>
</dbReference>
<comment type="similarity">
    <text evidence="1">Belongs to the ATP12 family.</text>
</comment>
<sequence length="235" mass="26475">MSEWKPKRFWKNSLVVEAGNGFTVELDGRRVKTPAKAELIVPTQDMAEAIAAEWNAQDGQVDPGTMPMTRSANAAIDKVRHQHAEVSEMLAAYGDSDLLCYRADSPRELVQRQAEQWDPALDWAAETLNARLVSQSGVIHRPQNSEVIETLTKAVHALDSFQLAAFHDLVSLSGSLVLGFAAAKDWRKPDQIWQISRLDELWQEELWGVDEEAQKMSDVKRQAFLHAKRFFDFSG</sequence>
<dbReference type="InterPro" id="IPR042272">
    <property type="entry name" value="ATP12_ATP_synth-F1-assembly_N"/>
</dbReference>
<dbReference type="EMBL" id="QOCE01000002">
    <property type="protein sequence ID" value="RBW62637.1"/>
    <property type="molecule type" value="Genomic_DNA"/>
</dbReference>
<evidence type="ECO:0000313" key="5">
    <source>
        <dbReference type="Proteomes" id="UP000252706"/>
    </source>
</evidence>
<reference evidence="4 5" key="1">
    <citation type="submission" date="2018-07" db="EMBL/GenBank/DDBJ databases">
        <title>Modular assembly of carbohydrate-degrading microbial communities in the ocean.</title>
        <authorList>
            <person name="Enke T.N."/>
            <person name="Datta M.S."/>
            <person name="Schwartzman J.A."/>
            <person name="Cermak N."/>
            <person name="Schmitz D.A."/>
            <person name="Barrere J."/>
            <person name="Cordero O.X."/>
        </authorList>
    </citation>
    <scope>NUCLEOTIDE SEQUENCE [LARGE SCALE GENOMIC DNA]</scope>
    <source>
        <strain evidence="4 5">C3M10</strain>
    </source>
</reference>
<dbReference type="SUPFAM" id="SSF160909">
    <property type="entry name" value="ATP12-like"/>
    <property type="match status" value="1"/>
</dbReference>
<proteinExistence type="inferred from homology"/>
<organism evidence="4 5">
    <name type="scientific">Phaeobacter gallaeciensis</name>
    <dbReference type="NCBI Taxonomy" id="60890"/>
    <lineage>
        <taxon>Bacteria</taxon>
        <taxon>Pseudomonadati</taxon>
        <taxon>Pseudomonadota</taxon>
        <taxon>Alphaproteobacteria</taxon>
        <taxon>Rhodobacterales</taxon>
        <taxon>Roseobacteraceae</taxon>
        <taxon>Phaeobacter</taxon>
    </lineage>
</organism>
<dbReference type="PANTHER" id="PTHR21013:SF10">
    <property type="entry name" value="ATP SYNTHASE MITOCHONDRIAL F1 COMPLEX ASSEMBLY FACTOR 2"/>
    <property type="match status" value="1"/>
</dbReference>
<comment type="caution">
    <text evidence="4">The sequence shown here is derived from an EMBL/GenBank/DDBJ whole genome shotgun (WGS) entry which is preliminary data.</text>
</comment>
<gene>
    <name evidence="4" type="ORF">DS909_00540</name>
</gene>
<evidence type="ECO:0000256" key="2">
    <source>
        <dbReference type="ARBA" id="ARBA00022946"/>
    </source>
</evidence>
<protein>
    <submittedName>
        <fullName evidence="4">ATPase</fullName>
    </submittedName>
</protein>
<dbReference type="InterPro" id="IPR011419">
    <property type="entry name" value="ATP12_ATP_synth-F1-assembly"/>
</dbReference>
<evidence type="ECO:0000256" key="1">
    <source>
        <dbReference type="ARBA" id="ARBA00008231"/>
    </source>
</evidence>
<keyword evidence="3" id="KW-0143">Chaperone</keyword>
<dbReference type="Gene3D" id="3.30.2180.10">
    <property type="entry name" value="ATP12-like"/>
    <property type="match status" value="1"/>
</dbReference>
<dbReference type="RefSeq" id="WP_113821486.1">
    <property type="nucleotide sequence ID" value="NZ_QOCE01000002.1"/>
</dbReference>
<accession>A0A366XA86</accession>
<dbReference type="AlphaFoldDB" id="A0A366XA86"/>
<evidence type="ECO:0000256" key="3">
    <source>
        <dbReference type="ARBA" id="ARBA00023186"/>
    </source>
</evidence>
<dbReference type="PANTHER" id="PTHR21013">
    <property type="entry name" value="ATP SYNTHASE MITOCHONDRIAL F1 COMPLEX ASSEMBLY FACTOR 2/ATP12 PROTEIN, MITOCHONDRIAL PRECURSOR"/>
    <property type="match status" value="1"/>
</dbReference>